<name>A0A0B6TRJ0_9CORY</name>
<reference evidence="3 4" key="1">
    <citation type="submission" date="2014-05" db="EMBL/GenBank/DDBJ databases">
        <title>Complete genome sequence of Corynebacterium marinum DSM 44953.</title>
        <authorList>
            <person name="Schaffert L."/>
            <person name="Albersmeier A."/>
            <person name="Kalinowski J."/>
            <person name="Ruckert C."/>
        </authorList>
    </citation>
    <scope>NUCLEOTIDE SEQUENCE [LARGE SCALE GENOMIC DNA]</scope>
    <source>
        <strain evidence="3 4">DSM 44953</strain>
    </source>
</reference>
<evidence type="ECO:0000259" key="2">
    <source>
        <dbReference type="Pfam" id="PF25583"/>
    </source>
</evidence>
<dbReference type="AlphaFoldDB" id="A0A0B6TRJ0"/>
<sequence length="317" mass="34810">MVKTQMAVSRLTNLVFALINADRHGGRMLTPAWIREHVDGYQGLGDDAFLTKLRRDIATLGRAGVPLTSSPSGDGVTTYRLLSDEYDLPEVTFTPEEAAVLGLAGEMGRSSELGAFARSGWTKLAASGVSRDLSQAPVFTNVNDLHRLPPELLKDTLAIIRAGYRMSFDYLATPTSAPARRVMDPWGLVPLHDRLYLVGHDIDRDEPRCFRIRRIRDVRALRAPATHTEAPESLQTIVEKSLRVGRRRVDAVLHIPEGTALELAAAGTRRADGLVELVDVDRDWLARTAAGFAPDVVVHEPTDVRADIIALLRGVAR</sequence>
<dbReference type="PROSITE" id="PS52050">
    <property type="entry name" value="WYL"/>
    <property type="match status" value="1"/>
</dbReference>
<dbReference type="RefSeq" id="WP_042621428.1">
    <property type="nucleotide sequence ID" value="NZ_CP007790.1"/>
</dbReference>
<accession>A0A0B6TRJ0</accession>
<protein>
    <submittedName>
        <fullName evidence="3">Uncharacterized protein</fullName>
    </submittedName>
</protein>
<dbReference type="PANTHER" id="PTHR34580:SF3">
    <property type="entry name" value="PROTEIN PAFB"/>
    <property type="match status" value="1"/>
</dbReference>
<dbReference type="Pfam" id="PF13280">
    <property type="entry name" value="WYL"/>
    <property type="match status" value="1"/>
</dbReference>
<dbReference type="InterPro" id="IPR051534">
    <property type="entry name" value="CBASS_pafABC_assoc_protein"/>
</dbReference>
<dbReference type="InterPro" id="IPR057727">
    <property type="entry name" value="WCX_dom"/>
</dbReference>
<evidence type="ECO:0000259" key="1">
    <source>
        <dbReference type="Pfam" id="PF13280"/>
    </source>
</evidence>
<gene>
    <name evidence="3" type="ORF">B840_06265</name>
</gene>
<dbReference type="STRING" id="1224162.B840_06265"/>
<keyword evidence="4" id="KW-1185">Reference proteome</keyword>
<dbReference type="PANTHER" id="PTHR34580">
    <property type="match status" value="1"/>
</dbReference>
<evidence type="ECO:0000313" key="4">
    <source>
        <dbReference type="Proteomes" id="UP000031928"/>
    </source>
</evidence>
<feature type="domain" description="WCX" evidence="2">
    <location>
        <begin position="255"/>
        <end position="315"/>
    </location>
</feature>
<evidence type="ECO:0000313" key="3">
    <source>
        <dbReference type="EMBL" id="AJK68859.1"/>
    </source>
</evidence>
<dbReference type="OrthoDB" id="3268930at2"/>
<dbReference type="EMBL" id="CP007790">
    <property type="protein sequence ID" value="AJK68859.1"/>
    <property type="molecule type" value="Genomic_DNA"/>
</dbReference>
<proteinExistence type="predicted"/>
<dbReference type="HOGENOM" id="CLU_041141_3_0_11"/>
<dbReference type="KEGG" id="cmq:B840_06265"/>
<dbReference type="Pfam" id="PF25583">
    <property type="entry name" value="WCX"/>
    <property type="match status" value="1"/>
</dbReference>
<dbReference type="Proteomes" id="UP000031928">
    <property type="component" value="Chromosome"/>
</dbReference>
<feature type="domain" description="WYL" evidence="1">
    <location>
        <begin position="154"/>
        <end position="219"/>
    </location>
</feature>
<organism evidence="3 4">
    <name type="scientific">Corynebacterium marinum DSM 44953</name>
    <dbReference type="NCBI Taxonomy" id="1224162"/>
    <lineage>
        <taxon>Bacteria</taxon>
        <taxon>Bacillati</taxon>
        <taxon>Actinomycetota</taxon>
        <taxon>Actinomycetes</taxon>
        <taxon>Mycobacteriales</taxon>
        <taxon>Corynebacteriaceae</taxon>
        <taxon>Corynebacterium</taxon>
    </lineage>
</organism>
<dbReference type="InterPro" id="IPR026881">
    <property type="entry name" value="WYL_dom"/>
</dbReference>